<dbReference type="FunCoup" id="A0A067QWQ4">
    <property type="interactions" value="6"/>
</dbReference>
<evidence type="ECO:0000256" key="2">
    <source>
        <dbReference type="SAM" id="Coils"/>
    </source>
</evidence>
<feature type="coiled-coil region" evidence="2">
    <location>
        <begin position="100"/>
        <end position="127"/>
    </location>
</feature>
<evidence type="ECO:0000313" key="5">
    <source>
        <dbReference type="Proteomes" id="UP000027135"/>
    </source>
</evidence>
<name>A0A067QWQ4_ZOONE</name>
<evidence type="ECO:0000256" key="1">
    <source>
        <dbReference type="ARBA" id="ARBA00023054"/>
    </source>
</evidence>
<evidence type="ECO:0000259" key="3">
    <source>
        <dbReference type="Pfam" id="PF21773"/>
    </source>
</evidence>
<dbReference type="EMBL" id="KK853156">
    <property type="protein sequence ID" value="KDR10495.1"/>
    <property type="molecule type" value="Genomic_DNA"/>
</dbReference>
<keyword evidence="5" id="KW-1185">Reference proteome</keyword>
<dbReference type="eggNOG" id="ENOG502QSIU">
    <property type="taxonomic scope" value="Eukaryota"/>
</dbReference>
<dbReference type="Proteomes" id="UP000027135">
    <property type="component" value="Unassembled WGS sequence"/>
</dbReference>
<dbReference type="PANTHER" id="PTHR21694:SF18">
    <property type="entry name" value="COILED-COIL DOMAIN-CONTAINING PROTEIN 63"/>
    <property type="match status" value="1"/>
</dbReference>
<feature type="coiled-coil region" evidence="2">
    <location>
        <begin position="14"/>
        <end position="66"/>
    </location>
</feature>
<dbReference type="InterPro" id="IPR051876">
    <property type="entry name" value="ODA-DC/CCD"/>
</dbReference>
<gene>
    <name evidence="4" type="ORF">L798_15485</name>
</gene>
<accession>A0A067QWQ4</accession>
<feature type="domain" description="ODAD1 central coiled coil region" evidence="3">
    <location>
        <begin position="143"/>
        <end position="421"/>
    </location>
</feature>
<dbReference type="InterPro" id="IPR049258">
    <property type="entry name" value="ODAD1_CC"/>
</dbReference>
<dbReference type="InParanoid" id="A0A067QWQ4"/>
<dbReference type="OMA" id="MMHKKTQ"/>
<protein>
    <submittedName>
        <fullName evidence="4">Coiled-coil domain-containing protein 63</fullName>
    </submittedName>
</protein>
<dbReference type="PANTHER" id="PTHR21694">
    <property type="entry name" value="COILED-COIL DOMAIN-CONTAINING PROTEIN 63"/>
    <property type="match status" value="1"/>
</dbReference>
<reference evidence="4 5" key="1">
    <citation type="journal article" date="2014" name="Nat. Commun.">
        <title>Molecular traces of alternative social organization in a termite genome.</title>
        <authorList>
            <person name="Terrapon N."/>
            <person name="Li C."/>
            <person name="Robertson H.M."/>
            <person name="Ji L."/>
            <person name="Meng X."/>
            <person name="Booth W."/>
            <person name="Chen Z."/>
            <person name="Childers C.P."/>
            <person name="Glastad K.M."/>
            <person name="Gokhale K."/>
            <person name="Gowin J."/>
            <person name="Gronenberg W."/>
            <person name="Hermansen R.A."/>
            <person name="Hu H."/>
            <person name="Hunt B.G."/>
            <person name="Huylmans A.K."/>
            <person name="Khalil S.M."/>
            <person name="Mitchell R.D."/>
            <person name="Munoz-Torres M.C."/>
            <person name="Mustard J.A."/>
            <person name="Pan H."/>
            <person name="Reese J.T."/>
            <person name="Scharf M.E."/>
            <person name="Sun F."/>
            <person name="Vogel H."/>
            <person name="Xiao J."/>
            <person name="Yang W."/>
            <person name="Yang Z."/>
            <person name="Yang Z."/>
            <person name="Zhou J."/>
            <person name="Zhu J."/>
            <person name="Brent C.S."/>
            <person name="Elsik C.G."/>
            <person name="Goodisman M.A."/>
            <person name="Liberles D.A."/>
            <person name="Roe R.M."/>
            <person name="Vargo E.L."/>
            <person name="Vilcinskas A."/>
            <person name="Wang J."/>
            <person name="Bornberg-Bauer E."/>
            <person name="Korb J."/>
            <person name="Zhang G."/>
            <person name="Liebig J."/>
        </authorList>
    </citation>
    <scope>NUCLEOTIDE SEQUENCE [LARGE SCALE GENOMIC DNA]</scope>
    <source>
        <tissue evidence="4">Whole organism</tissue>
    </source>
</reference>
<organism evidence="4 5">
    <name type="scientific">Zootermopsis nevadensis</name>
    <name type="common">Dampwood termite</name>
    <dbReference type="NCBI Taxonomy" id="136037"/>
    <lineage>
        <taxon>Eukaryota</taxon>
        <taxon>Metazoa</taxon>
        <taxon>Ecdysozoa</taxon>
        <taxon>Arthropoda</taxon>
        <taxon>Hexapoda</taxon>
        <taxon>Insecta</taxon>
        <taxon>Pterygota</taxon>
        <taxon>Neoptera</taxon>
        <taxon>Polyneoptera</taxon>
        <taxon>Dictyoptera</taxon>
        <taxon>Blattodea</taxon>
        <taxon>Blattoidea</taxon>
        <taxon>Termitoidae</taxon>
        <taxon>Termopsidae</taxon>
        <taxon>Zootermopsis</taxon>
    </lineage>
</organism>
<proteinExistence type="predicted"/>
<dbReference type="AlphaFoldDB" id="A0A067QWQ4"/>
<dbReference type="Pfam" id="PF21773">
    <property type="entry name" value="ODAD1_CC"/>
    <property type="match status" value="1"/>
</dbReference>
<sequence>MALRKATAEDLDMNHLAKAELSRLQRQYRIMEGDRQSYSQETNIVLRKQRRMIKTLEAERKELLTNLHVAKSPLNDVKDNKVTSELARLLNLTDRYDAAVKSEKLQLSELNLQIKKVEKEVLELKKLDISDNVLLQKSRNTERNVSSLENRLGVVTGKFNMVIAGNGKMRDEINHLLKERSYFNKSFQQLVSRLNSGKKVMVDLIEQATLAYDQREESQNKLQALKERAKQDLQQQSQEIRELQRRLDRDVKLQEFLGVKGQRRIMADLEAREALRFKKKREAAEHMITTFEKILSQIKEFSGETDIDRLAAQFVKQEEENFAIFNYVNELNNEVEALQDQVWNLHQKIEDQRDLRNRRVLQQQETLARLASTLTEKTSSADCVQRKLQECSAILEKLLQGIEHIFHLMRCDRAPVLFLLGDNKHVTAYNVMLYLDIIERRIIDLMNVMCCLE</sequence>
<feature type="coiled-coil region" evidence="2">
    <location>
        <begin position="328"/>
        <end position="355"/>
    </location>
</feature>
<evidence type="ECO:0000313" key="4">
    <source>
        <dbReference type="EMBL" id="KDR10495.1"/>
    </source>
</evidence>
<keyword evidence="1 2" id="KW-0175">Coiled coil</keyword>
<dbReference type="STRING" id="136037.A0A067QWQ4"/>
<feature type="coiled-coil region" evidence="2">
    <location>
        <begin position="208"/>
        <end position="253"/>
    </location>
</feature>